<dbReference type="KEGG" id="gca:Galf_2865"/>
<dbReference type="EMBL" id="CP002159">
    <property type="protein sequence ID" value="ADL56857.1"/>
    <property type="molecule type" value="Genomic_DNA"/>
</dbReference>
<keyword evidence="2" id="KW-1185">Reference proteome</keyword>
<evidence type="ECO:0000313" key="1">
    <source>
        <dbReference type="EMBL" id="ADL56857.1"/>
    </source>
</evidence>
<dbReference type="HOGENOM" id="CLU_108825_2_1_4"/>
<accession>D9SE35</accession>
<dbReference type="OrthoDB" id="9182647at2"/>
<organism evidence="1 2">
    <name type="scientific">Gallionella capsiferriformans (strain ES-2)</name>
    <name type="common">Gallionella ferruginea capsiferriformans (strain ES-2)</name>
    <dbReference type="NCBI Taxonomy" id="395494"/>
    <lineage>
        <taxon>Bacteria</taxon>
        <taxon>Pseudomonadati</taxon>
        <taxon>Pseudomonadota</taxon>
        <taxon>Betaproteobacteria</taxon>
        <taxon>Nitrosomonadales</taxon>
        <taxon>Gallionellaceae</taxon>
        <taxon>Gallionella</taxon>
    </lineage>
</organism>
<name>D9SE35_GALCS</name>
<reference evidence="1 2" key="1">
    <citation type="submission" date="2010-08" db="EMBL/GenBank/DDBJ databases">
        <title>Complete sequence of Gallionella capsiferriformans ES-2.</title>
        <authorList>
            <consortium name="US DOE Joint Genome Institute"/>
            <person name="Lucas S."/>
            <person name="Copeland A."/>
            <person name="Lapidus A."/>
            <person name="Cheng J.-F."/>
            <person name="Bruce D."/>
            <person name="Goodwin L."/>
            <person name="Pitluck S."/>
            <person name="Chertkov O."/>
            <person name="Davenport K.W."/>
            <person name="Detter J.C."/>
            <person name="Han C."/>
            <person name="Tapia R."/>
            <person name="Land M."/>
            <person name="Hauser L."/>
            <person name="Chang Y.-J."/>
            <person name="Jeffries C."/>
            <person name="Kyrpides N."/>
            <person name="Ivanova N."/>
            <person name="Mikhailova N."/>
            <person name="Shelobolina E.S."/>
            <person name="Picardal F."/>
            <person name="Roden E."/>
            <person name="Emerson D."/>
            <person name="Woyke T."/>
        </authorList>
    </citation>
    <scope>NUCLEOTIDE SEQUENCE [LARGE SCALE GENOMIC DNA]</scope>
    <source>
        <strain evidence="1 2">ES-2</strain>
    </source>
</reference>
<dbReference type="AlphaFoldDB" id="D9SE35"/>
<gene>
    <name evidence="1" type="ordered locus">Galf_2865</name>
</gene>
<proteinExistence type="predicted"/>
<dbReference type="Proteomes" id="UP000001235">
    <property type="component" value="Chromosome"/>
</dbReference>
<protein>
    <submittedName>
        <fullName evidence="1">Putative histone H1-like protein HC2 (HC2 nucleoprotein)</fullName>
    </submittedName>
</protein>
<sequence length="146" mass="15582">MNTKKSDKDVVAKPVAAKPLTAAAKVVKPVAKVAAVKKAEPVAVKVAKEVKKVPEVKEVKAAKAVKEVKVAKKPKPKVVRDSFTMPQSEYQKIADIKEIGLKSGLQVKKSEVLRAGVLALCAMNEAQLIAALSGLDKIKTGRPNKH</sequence>
<evidence type="ECO:0000313" key="2">
    <source>
        <dbReference type="Proteomes" id="UP000001235"/>
    </source>
</evidence>
<dbReference type="eggNOG" id="ENOG5032ZRB">
    <property type="taxonomic scope" value="Bacteria"/>
</dbReference>
<dbReference type="RefSeq" id="WP_013294759.1">
    <property type="nucleotide sequence ID" value="NC_014394.1"/>
</dbReference>
<dbReference type="STRING" id="395494.Galf_2865"/>